<reference evidence="4" key="1">
    <citation type="submission" date="2016-10" db="EMBL/GenBank/DDBJ databases">
        <authorList>
            <person name="Varghese N."/>
            <person name="Submissions S."/>
        </authorList>
    </citation>
    <scope>NUCLEOTIDE SEQUENCE [LARGE SCALE GENOMIC DNA]</scope>
    <source>
        <strain evidence="4">CGMCC 1.7736</strain>
    </source>
</reference>
<evidence type="ECO:0000259" key="2">
    <source>
        <dbReference type="Pfam" id="PF04151"/>
    </source>
</evidence>
<dbReference type="Gene3D" id="2.60.120.380">
    <property type="match status" value="4"/>
</dbReference>
<dbReference type="SUPFAM" id="SSF50998">
    <property type="entry name" value="Quinoprotein alcohol dehydrogenase-like"/>
    <property type="match status" value="1"/>
</dbReference>
<protein>
    <submittedName>
        <fullName evidence="3">Pre-peptidase C-terminal domain-containing protein</fullName>
    </submittedName>
</protein>
<dbReference type="STRING" id="553469.SAMN04487947_3638"/>
<evidence type="ECO:0000313" key="3">
    <source>
        <dbReference type="EMBL" id="SFR69557.1"/>
    </source>
</evidence>
<feature type="region of interest" description="Disordered" evidence="1">
    <location>
        <begin position="32"/>
        <end position="79"/>
    </location>
</feature>
<dbReference type="EMBL" id="FOYT01000004">
    <property type="protein sequence ID" value="SFR69557.1"/>
    <property type="molecule type" value="Genomic_DNA"/>
</dbReference>
<dbReference type="Proteomes" id="UP000198531">
    <property type="component" value="Unassembled WGS sequence"/>
</dbReference>
<organism evidence="3 4">
    <name type="scientific">Halogeometricum rufum</name>
    <dbReference type="NCBI Taxonomy" id="553469"/>
    <lineage>
        <taxon>Archaea</taxon>
        <taxon>Methanobacteriati</taxon>
        <taxon>Methanobacteriota</taxon>
        <taxon>Stenosarchaea group</taxon>
        <taxon>Halobacteria</taxon>
        <taxon>Halobacteriales</taxon>
        <taxon>Haloferacaceae</taxon>
        <taxon>Halogeometricum</taxon>
    </lineage>
</organism>
<feature type="domain" description="Peptidase C-terminal archaeal/bacterial" evidence="2">
    <location>
        <begin position="443"/>
        <end position="508"/>
    </location>
</feature>
<gene>
    <name evidence="3" type="ORF">SAMN04487947_3638</name>
</gene>
<name>A0A1I6IS43_9EURY</name>
<evidence type="ECO:0000256" key="1">
    <source>
        <dbReference type="SAM" id="MobiDB-lite"/>
    </source>
</evidence>
<dbReference type="InterPro" id="IPR007280">
    <property type="entry name" value="Peptidase_C_arc/bac"/>
</dbReference>
<dbReference type="InterPro" id="IPR011047">
    <property type="entry name" value="Quinoprotein_ADH-like_sf"/>
</dbReference>
<dbReference type="Pfam" id="PF04151">
    <property type="entry name" value="PPC"/>
    <property type="match status" value="2"/>
</dbReference>
<accession>A0A1I6IS43</accession>
<dbReference type="OrthoDB" id="351293at2157"/>
<dbReference type="RefSeq" id="WP_089810279.1">
    <property type="nucleotide sequence ID" value="NZ_FOYT01000004.1"/>
</dbReference>
<sequence>MSNENTADDGVERRSVIQTGALLSAGIFAGSQGVAANEDDSTATPTADGASEGETVGCGDTITGELTEDDESGFRGDGHYQDAYQLSVEDDAFVSLTLSTSQPEDPEEGTNDPYLYLLDSNGFVLAEDDDSGGELNSAISRVRLSASETYTVLATTYAPEDTFSYELGVDCILALSAEKWLGCGDTLTKPLESSDETGFRGPNFYHDVIGFEGSAGQNVRISMSSAEGDTYVYLVAPDGEIVAQDDDSGEGTNSLVTATLDADGDHYIVATSWAPETTFEYDISLDCPPERDPEVIECGQEVAGELARGDRTGFRGDGFYSDFYAFEGTAGDFVSVLMGPPRFESGDAYLYLLDPDGRIIAEDDDGGIGTDALINRRLGADGEYTIVATSFGSGERFPYELILGCQSTGAPPCNETIACNTTVTGTLEPGDQSGFRGPNYFQDVHCFDGESGDVVTVSHSSEAFADPYLYLVDPDGTVVAEDDDSGGNLDSLIREYELTQSGTYQIVATSYARGASFDYNLTLQCR</sequence>
<feature type="domain" description="Peptidase C-terminal archaeal/bacterial" evidence="2">
    <location>
        <begin position="207"/>
        <end position="271"/>
    </location>
</feature>
<evidence type="ECO:0000313" key="4">
    <source>
        <dbReference type="Proteomes" id="UP000198531"/>
    </source>
</evidence>
<keyword evidence="4" id="KW-1185">Reference proteome</keyword>
<proteinExistence type="predicted"/>
<dbReference type="AlphaFoldDB" id="A0A1I6IS43"/>